<keyword evidence="5" id="KW-1185">Reference proteome</keyword>
<comment type="subcellular location">
    <subcellularLocation>
        <location evidence="1">Mitochondrion</location>
    </subcellularLocation>
</comment>
<dbReference type="EMBL" id="CAGA01000014">
    <property type="protein sequence ID" value="CCE29432.1"/>
    <property type="molecule type" value="Genomic_DNA"/>
</dbReference>
<name>M1VVF5_CLAP2</name>
<reference evidence="4 5" key="1">
    <citation type="journal article" date="2013" name="PLoS Genet.">
        <title>Plant-symbiotic fungi as chemical engineers: Multi-genome analysis of the Clavicipitaceae reveals dynamics of alkaloid loci.</title>
        <authorList>
            <person name="Schardl C.L."/>
            <person name="Young C.A."/>
            <person name="Hesse U."/>
            <person name="Amyotte S.G."/>
            <person name="Andreeva K."/>
            <person name="Calie P.J."/>
            <person name="Fleetwood D.J."/>
            <person name="Haws D.C."/>
            <person name="Moore N."/>
            <person name="Oeser B."/>
            <person name="Panaccione D.G."/>
            <person name="Schweri K.K."/>
            <person name="Voisey C.R."/>
            <person name="Farman M.L."/>
            <person name="Jaromczyk J.W."/>
            <person name="Roe B.A."/>
            <person name="O'Sullivan D.M."/>
            <person name="Scott B."/>
            <person name="Tudzynski P."/>
            <person name="An Z."/>
            <person name="Arnaoudova E.G."/>
            <person name="Bullock C.T."/>
            <person name="Charlton N.D."/>
            <person name="Chen L."/>
            <person name="Cox M."/>
            <person name="Dinkins R.D."/>
            <person name="Florea S."/>
            <person name="Glenn A.E."/>
            <person name="Gordon A."/>
            <person name="Gueldener U."/>
            <person name="Harris D.R."/>
            <person name="Hollin W."/>
            <person name="Jaromczyk J."/>
            <person name="Johnson R.D."/>
            <person name="Khan A.K."/>
            <person name="Leistner E."/>
            <person name="Leuchtmann A."/>
            <person name="Li C."/>
            <person name="Liu J."/>
            <person name="Liu J."/>
            <person name="Liu M."/>
            <person name="Mace W."/>
            <person name="Machado C."/>
            <person name="Nagabhyru P."/>
            <person name="Pan J."/>
            <person name="Schmid J."/>
            <person name="Sugawara K."/>
            <person name="Steiner U."/>
            <person name="Takach J.E."/>
            <person name="Tanaka E."/>
            <person name="Webb J.S."/>
            <person name="Wilson E.V."/>
            <person name="Wiseman J.L."/>
            <person name="Yoshida R."/>
            <person name="Zeng Z."/>
        </authorList>
    </citation>
    <scope>NUCLEOTIDE SEQUENCE [LARGE SCALE GENOMIC DNA]</scope>
    <source>
        <strain evidence="4 5">20.1</strain>
    </source>
</reference>
<dbReference type="OrthoDB" id="4746249at2759"/>
<dbReference type="VEuPathDB" id="FungiDB:CPUR_03125"/>
<dbReference type="HOGENOM" id="CLU_001650_10_0_1"/>
<evidence type="ECO:0000313" key="4">
    <source>
        <dbReference type="EMBL" id="CCE29432.1"/>
    </source>
</evidence>
<keyword evidence="2" id="KW-0496">Mitochondrion</keyword>
<organism evidence="4 5">
    <name type="scientific">Claviceps purpurea (strain 20.1)</name>
    <name type="common">Ergot fungus</name>
    <name type="synonym">Sphacelia segetum</name>
    <dbReference type="NCBI Taxonomy" id="1111077"/>
    <lineage>
        <taxon>Eukaryota</taxon>
        <taxon>Fungi</taxon>
        <taxon>Dikarya</taxon>
        <taxon>Ascomycota</taxon>
        <taxon>Pezizomycotina</taxon>
        <taxon>Sordariomycetes</taxon>
        <taxon>Hypocreomycetidae</taxon>
        <taxon>Hypocreales</taxon>
        <taxon>Clavicipitaceae</taxon>
        <taxon>Claviceps</taxon>
    </lineage>
</organism>
<dbReference type="AlphaFoldDB" id="M1VVF5"/>
<feature type="domain" description="Reverse transcriptase Ty1/copia-type" evidence="3">
    <location>
        <begin position="2"/>
        <end position="173"/>
    </location>
</feature>
<dbReference type="GO" id="GO:0005739">
    <property type="term" value="C:mitochondrion"/>
    <property type="evidence" value="ECO:0007669"/>
    <property type="project" value="UniProtKB-SubCell"/>
</dbReference>
<protein>
    <recommendedName>
        <fullName evidence="3">Reverse transcriptase Ty1/copia-type domain-containing protein</fullName>
    </recommendedName>
</protein>
<evidence type="ECO:0000256" key="1">
    <source>
        <dbReference type="ARBA" id="ARBA00004173"/>
    </source>
</evidence>
<dbReference type="InterPro" id="IPR013103">
    <property type="entry name" value="RVT_2"/>
</dbReference>
<gene>
    <name evidence="4" type="ORF">CPUR_03125</name>
</gene>
<dbReference type="STRING" id="1111077.M1VVF5"/>
<accession>M1VVF5</accession>
<proteinExistence type="predicted"/>
<dbReference type="SUPFAM" id="SSF56672">
    <property type="entry name" value="DNA/RNA polymerases"/>
    <property type="match status" value="1"/>
</dbReference>
<evidence type="ECO:0000313" key="5">
    <source>
        <dbReference type="Proteomes" id="UP000016801"/>
    </source>
</evidence>
<evidence type="ECO:0000256" key="2">
    <source>
        <dbReference type="ARBA" id="ARBA00023128"/>
    </source>
</evidence>
<dbReference type="InterPro" id="IPR043502">
    <property type="entry name" value="DNA/RNA_pol_sf"/>
</dbReference>
<sequence>MDTLRLFLAVTAEEDDECHQYDIKNAFTESELKEIIYLKAPEGVSIKKGLFWQALKSLYGLKQAARDWNRLIKDELVKWGFMQSTADPCMFTHSKTSVGLLVYVDDIVAAARTTRELDGFWRKLSARFNAKNLGEIEKILGARVTRDRKTRTLEIDQEQYLTSVLDQFGITKEAFKPKRTPGTGYENLRPATDKDERINVTEYQQGIGKIMYAMIFTRPDIAFVLGKLSQFMSDPAKHHGHALKSLL</sequence>
<dbReference type="Pfam" id="PF07727">
    <property type="entry name" value="RVT_2"/>
    <property type="match status" value="1"/>
</dbReference>
<comment type="caution">
    <text evidence="4">The sequence shown here is derived from an EMBL/GenBank/DDBJ whole genome shotgun (WGS) entry which is preliminary data.</text>
</comment>
<evidence type="ECO:0000259" key="3">
    <source>
        <dbReference type="Pfam" id="PF07727"/>
    </source>
</evidence>
<dbReference type="eggNOG" id="KOG0017">
    <property type="taxonomic scope" value="Eukaryota"/>
</dbReference>
<dbReference type="Proteomes" id="UP000016801">
    <property type="component" value="Unassembled WGS sequence"/>
</dbReference>